<protein>
    <submittedName>
        <fullName evidence="2">Methyltransferase</fullName>
    </submittedName>
</protein>
<reference evidence="2" key="1">
    <citation type="journal article" date="2016" name="PLoS ONE">
        <title>Metagenomic Analysis of the Sponge Discodermia Reveals the Production of the Cyanobacterial Natural Product Kasumigamide by 'Entotheonella'.</title>
        <authorList>
            <person name="Nakashima Y."/>
            <person name="Egami Y."/>
            <person name="Kimura M."/>
            <person name="Wakimoto T."/>
            <person name="Abe I."/>
        </authorList>
    </citation>
    <scope>NUCLEOTIDE SEQUENCE</scope>
</reference>
<dbReference type="InterPro" id="IPR029063">
    <property type="entry name" value="SAM-dependent_MTases_sf"/>
</dbReference>
<name>A0A1L7NR54_9BACT</name>
<feature type="domain" description="Methyltransferase type 12" evidence="1">
    <location>
        <begin position="51"/>
        <end position="152"/>
    </location>
</feature>
<dbReference type="Pfam" id="PF08242">
    <property type="entry name" value="Methyltransf_12"/>
    <property type="match status" value="1"/>
</dbReference>
<dbReference type="GO" id="GO:0008168">
    <property type="term" value="F:methyltransferase activity"/>
    <property type="evidence" value="ECO:0007669"/>
    <property type="project" value="UniProtKB-KW"/>
</dbReference>
<gene>
    <name evidence="2" type="primary">kasG</name>
</gene>
<sequence>MAFVGAQHEFHNTRFVRDWADRFVPSPERIQLFDTIIDSIANHAQASTHVVELGIGPAYLAERVLEKLPNVTYEGIDFSEPMLEIAAERLASYASRVTFTQADLVAEEWGAKVTHPVGAIVSTWALHDLGGEVNTTKVYRDCRNLLMPGGVLLNGDFVKPDDTSHDYEPGRFLVSRHLDMLQEVGFEDAQCLIYLEKEIDNPTAAQNYVCLQAVG</sequence>
<dbReference type="InterPro" id="IPR013217">
    <property type="entry name" value="Methyltransf_12"/>
</dbReference>
<accession>A0A1L7NR54</accession>
<keyword evidence="2" id="KW-0489">Methyltransferase</keyword>
<dbReference type="EMBL" id="LC160290">
    <property type="protein sequence ID" value="BAW32327.1"/>
    <property type="molecule type" value="Genomic_DNA"/>
</dbReference>
<organism evidence="2">
    <name type="scientific">uncultured Candidatus Entotheonella sp</name>
    <dbReference type="NCBI Taxonomy" id="312019"/>
    <lineage>
        <taxon>Bacteria</taxon>
        <taxon>Pseudomonadati</taxon>
        <taxon>Nitrospinota/Tectimicrobiota group</taxon>
        <taxon>Candidatus Tectimicrobiota</taxon>
        <taxon>Candidatus Entotheonellia</taxon>
        <taxon>Candidatus Entotheonellales</taxon>
        <taxon>Candidatus Entotheonellaceae</taxon>
        <taxon>Candidatus Entotheonella</taxon>
        <taxon>environmental samples</taxon>
    </lineage>
</organism>
<dbReference type="GO" id="GO:0032259">
    <property type="term" value="P:methylation"/>
    <property type="evidence" value="ECO:0007669"/>
    <property type="project" value="UniProtKB-KW"/>
</dbReference>
<keyword evidence="2" id="KW-0808">Transferase</keyword>
<evidence type="ECO:0000313" key="2">
    <source>
        <dbReference type="EMBL" id="BAW32327.1"/>
    </source>
</evidence>
<dbReference type="SUPFAM" id="SSF53335">
    <property type="entry name" value="S-adenosyl-L-methionine-dependent methyltransferases"/>
    <property type="match status" value="1"/>
</dbReference>
<proteinExistence type="predicted"/>
<dbReference type="CDD" id="cd02440">
    <property type="entry name" value="AdoMet_MTases"/>
    <property type="match status" value="1"/>
</dbReference>
<dbReference type="Gene3D" id="3.40.50.150">
    <property type="entry name" value="Vaccinia Virus protein VP39"/>
    <property type="match status" value="1"/>
</dbReference>
<dbReference type="AlphaFoldDB" id="A0A1L7NR54"/>
<evidence type="ECO:0000259" key="1">
    <source>
        <dbReference type="Pfam" id="PF08242"/>
    </source>
</evidence>